<proteinExistence type="predicted"/>
<evidence type="ECO:0008006" key="3">
    <source>
        <dbReference type="Google" id="ProtNLM"/>
    </source>
</evidence>
<dbReference type="AlphaFoldDB" id="A0A523RWJ6"/>
<name>A0A523RWJ6_UNCAE</name>
<dbReference type="Pfam" id="PF02597">
    <property type="entry name" value="ThiS"/>
    <property type="match status" value="1"/>
</dbReference>
<accession>A0A523RWJ6</accession>
<dbReference type="InterPro" id="IPR016155">
    <property type="entry name" value="Mopterin_synth/thiamin_S_b"/>
</dbReference>
<dbReference type="SUPFAM" id="SSF54285">
    <property type="entry name" value="MoaD/ThiS"/>
    <property type="match status" value="1"/>
</dbReference>
<comment type="caution">
    <text evidence="1">The sequence shown here is derived from an EMBL/GenBank/DDBJ whole genome shotgun (WGS) entry which is preliminary data.</text>
</comment>
<gene>
    <name evidence="1" type="ORF">E3J84_04525</name>
</gene>
<evidence type="ECO:0000313" key="2">
    <source>
        <dbReference type="Proteomes" id="UP000316360"/>
    </source>
</evidence>
<dbReference type="EMBL" id="SOKJ01000250">
    <property type="protein sequence ID" value="TET10009.1"/>
    <property type="molecule type" value="Genomic_DNA"/>
</dbReference>
<dbReference type="InterPro" id="IPR003749">
    <property type="entry name" value="ThiS/MoaD-like"/>
</dbReference>
<organism evidence="1 2">
    <name type="scientific">Aerophobetes bacterium</name>
    <dbReference type="NCBI Taxonomy" id="2030807"/>
    <lineage>
        <taxon>Bacteria</taxon>
        <taxon>Candidatus Aerophobota</taxon>
    </lineage>
</organism>
<reference evidence="1 2" key="1">
    <citation type="submission" date="2019-03" db="EMBL/GenBank/DDBJ databases">
        <title>Metabolic potential of uncultured bacteria and archaea associated with petroleum seepage in deep-sea sediments.</title>
        <authorList>
            <person name="Dong X."/>
            <person name="Hubert C."/>
        </authorList>
    </citation>
    <scope>NUCLEOTIDE SEQUENCE [LARGE SCALE GENOMIC DNA]</scope>
    <source>
        <strain evidence="1">E44_bin7</strain>
    </source>
</reference>
<evidence type="ECO:0000313" key="1">
    <source>
        <dbReference type="EMBL" id="TET10009.1"/>
    </source>
</evidence>
<dbReference type="Proteomes" id="UP000316360">
    <property type="component" value="Unassembled WGS sequence"/>
</dbReference>
<protein>
    <recommendedName>
        <fullName evidence="3">Thiamine biosynthesis protein ThiS</fullName>
    </recommendedName>
</protein>
<dbReference type="InterPro" id="IPR012675">
    <property type="entry name" value="Beta-grasp_dom_sf"/>
</dbReference>
<sequence>MDFLISVNNEIVTASNLASVELKPGDTVEVFEPVAGG</sequence>
<dbReference type="Gene3D" id="3.10.20.30">
    <property type="match status" value="1"/>
</dbReference>